<evidence type="ECO:0000256" key="3">
    <source>
        <dbReference type="ARBA" id="ARBA00022777"/>
    </source>
</evidence>
<dbReference type="RefSeq" id="WP_179749644.1">
    <property type="nucleotide sequence ID" value="NZ_BAAAGN010000006.1"/>
</dbReference>
<dbReference type="PIRSF" id="PIRSF006078">
    <property type="entry name" value="GlxK"/>
    <property type="match status" value="1"/>
</dbReference>
<dbReference type="InterPro" id="IPR018193">
    <property type="entry name" value="Glyc_kinase_flavodox-like_fold"/>
</dbReference>
<evidence type="ECO:0000313" key="6">
    <source>
        <dbReference type="Proteomes" id="UP000521922"/>
    </source>
</evidence>
<keyword evidence="3 4" id="KW-0418">Kinase</keyword>
<dbReference type="PANTHER" id="PTHR21599:SF0">
    <property type="entry name" value="GLYCERATE KINASE"/>
    <property type="match status" value="1"/>
</dbReference>
<dbReference type="InterPro" id="IPR036129">
    <property type="entry name" value="Glycerate_kinase_sf"/>
</dbReference>
<keyword evidence="2 4" id="KW-0808">Transferase</keyword>
<dbReference type="EMBL" id="JACCBB010000001">
    <property type="protein sequence ID" value="NYD21381.1"/>
    <property type="molecule type" value="Genomic_DNA"/>
</dbReference>
<dbReference type="GO" id="GO:0008887">
    <property type="term" value="F:glycerate kinase activity"/>
    <property type="evidence" value="ECO:0007669"/>
    <property type="project" value="UniProtKB-UniRule"/>
</dbReference>
<dbReference type="SUPFAM" id="SSF110738">
    <property type="entry name" value="Glycerate kinase I"/>
    <property type="match status" value="1"/>
</dbReference>
<dbReference type="GO" id="GO:0031388">
    <property type="term" value="P:organic acid phosphorylation"/>
    <property type="evidence" value="ECO:0007669"/>
    <property type="project" value="UniProtKB-UniRule"/>
</dbReference>
<comment type="caution">
    <text evidence="5">The sequence shown here is derived from an EMBL/GenBank/DDBJ whole genome shotgun (WGS) entry which is preliminary data.</text>
</comment>
<dbReference type="Gene3D" id="3.40.50.10350">
    <property type="entry name" value="Glycerate kinase, domain 1"/>
    <property type="match status" value="1"/>
</dbReference>
<dbReference type="AlphaFoldDB" id="A0A7Y9ATP8"/>
<reference evidence="5 6" key="1">
    <citation type="submission" date="2020-07" db="EMBL/GenBank/DDBJ databases">
        <title>Sequencing the genomes of 1000 actinobacteria strains.</title>
        <authorList>
            <person name="Klenk H.-P."/>
        </authorList>
    </citation>
    <scope>NUCLEOTIDE SEQUENCE [LARGE SCALE GENOMIC DNA]</scope>
    <source>
        <strain evidence="5 6">DSM 7487</strain>
    </source>
</reference>
<organism evidence="5 6">
    <name type="scientific">Kineococcus aurantiacus</name>
    <dbReference type="NCBI Taxonomy" id="37633"/>
    <lineage>
        <taxon>Bacteria</taxon>
        <taxon>Bacillati</taxon>
        <taxon>Actinomycetota</taxon>
        <taxon>Actinomycetes</taxon>
        <taxon>Kineosporiales</taxon>
        <taxon>Kineosporiaceae</taxon>
        <taxon>Kineococcus</taxon>
    </lineage>
</organism>
<evidence type="ECO:0000256" key="2">
    <source>
        <dbReference type="ARBA" id="ARBA00022679"/>
    </source>
</evidence>
<evidence type="ECO:0000313" key="5">
    <source>
        <dbReference type="EMBL" id="NYD21381.1"/>
    </source>
</evidence>
<keyword evidence="6" id="KW-1185">Reference proteome</keyword>
<sequence>MPTAEPAGVHVVVAPDKFKGSLTAAEVAQVVAEGFTAGFADGFHRAGAGGARTAPTLTCTVLPVADGGEGTVEAAVRSAGFRALTASVPGPTGATVEAVLARHGDLALVEMAQASGLDRLPGGVPAPLTATTRGTGELVRRALDDGAREVVLAVGGSATTDGGAGVLTALGARLLDAGGHDLPDGGAALLDLDRVDLSGLDPRVREVRWTLAADVDNPLLGERGAAAVFGPQKGASPADVALLDAALTRFADALAAATGTDARRAPGAGAAGGLGLVALGLLGAVRRPGVEVVLELAGWAERTRGACLVITGEGSFDEQSLGGKTPVGVAAAAARIPAPVVVLSGRRALPEERWRAAGFSDARALTDLEPDPRTCVRDAAVLLARLARQLGAEHGARAAARA</sequence>
<evidence type="ECO:0000256" key="1">
    <source>
        <dbReference type="ARBA" id="ARBA00006284"/>
    </source>
</evidence>
<evidence type="ECO:0000256" key="4">
    <source>
        <dbReference type="PIRNR" id="PIRNR006078"/>
    </source>
</evidence>
<dbReference type="PANTHER" id="PTHR21599">
    <property type="entry name" value="GLYCERATE KINASE"/>
    <property type="match status" value="1"/>
</dbReference>
<dbReference type="EC" id="2.7.1.31" evidence="5"/>
<dbReference type="Gene3D" id="3.90.1510.10">
    <property type="entry name" value="Glycerate kinase, domain 2"/>
    <property type="match status" value="1"/>
</dbReference>
<accession>A0A7Y9ATP8</accession>
<dbReference type="Proteomes" id="UP000521922">
    <property type="component" value="Unassembled WGS sequence"/>
</dbReference>
<dbReference type="InterPro" id="IPR018197">
    <property type="entry name" value="Glycerate_kinase_RE-like"/>
</dbReference>
<gene>
    <name evidence="5" type="ORF">BJ968_000921</name>
</gene>
<proteinExistence type="inferred from homology"/>
<name>A0A7Y9ATP8_9ACTN</name>
<dbReference type="Pfam" id="PF02595">
    <property type="entry name" value="Gly_kinase"/>
    <property type="match status" value="1"/>
</dbReference>
<dbReference type="NCBIfam" id="TIGR00045">
    <property type="entry name" value="glycerate kinase"/>
    <property type="match status" value="1"/>
</dbReference>
<protein>
    <submittedName>
        <fullName evidence="5">Glycerate kinase</fullName>
        <ecNumber evidence="5">2.7.1.31</ecNumber>
    </submittedName>
</protein>
<comment type="similarity">
    <text evidence="1 4">Belongs to the glycerate kinase type-1 family.</text>
</comment>
<dbReference type="InterPro" id="IPR004381">
    <property type="entry name" value="Glycerate_kinase"/>
</dbReference>